<feature type="transmembrane region" description="Helical" evidence="9">
    <location>
        <begin position="401"/>
        <end position="421"/>
    </location>
</feature>
<evidence type="ECO:0000256" key="8">
    <source>
        <dbReference type="SAM" id="MobiDB-lite"/>
    </source>
</evidence>
<evidence type="ECO:0000256" key="1">
    <source>
        <dbReference type="ARBA" id="ARBA00004141"/>
    </source>
</evidence>
<evidence type="ECO:0000256" key="5">
    <source>
        <dbReference type="ARBA" id="ARBA00022989"/>
    </source>
</evidence>
<feature type="transmembrane region" description="Helical" evidence="9">
    <location>
        <begin position="331"/>
        <end position="348"/>
    </location>
</feature>
<dbReference type="Proteomes" id="UP001165378">
    <property type="component" value="Unassembled WGS sequence"/>
</dbReference>
<dbReference type="PANTHER" id="PTHR31806:SF1">
    <property type="entry name" value="PURINE-CYTOSINE PERMEASE FCY2-RELATED"/>
    <property type="match status" value="1"/>
</dbReference>
<feature type="transmembrane region" description="Helical" evidence="9">
    <location>
        <begin position="360"/>
        <end position="381"/>
    </location>
</feature>
<keyword evidence="4 9" id="KW-0812">Transmembrane</keyword>
<evidence type="ECO:0000256" key="2">
    <source>
        <dbReference type="ARBA" id="ARBA00008974"/>
    </source>
</evidence>
<dbReference type="AlphaFoldDB" id="A0AA41Q6U5"/>
<feature type="transmembrane region" description="Helical" evidence="9">
    <location>
        <begin position="198"/>
        <end position="218"/>
    </location>
</feature>
<feature type="transmembrane region" description="Helical" evidence="9">
    <location>
        <begin position="100"/>
        <end position="122"/>
    </location>
</feature>
<comment type="similarity">
    <text evidence="2 7">Belongs to the purine-cytosine permease (2.A.39) family.</text>
</comment>
<feature type="transmembrane region" description="Helical" evidence="9">
    <location>
        <begin position="34"/>
        <end position="56"/>
    </location>
</feature>
<dbReference type="Pfam" id="PF02133">
    <property type="entry name" value="Transp_cyt_pur"/>
    <property type="match status" value="1"/>
</dbReference>
<comment type="caution">
    <text evidence="10">The sequence shown here is derived from an EMBL/GenBank/DDBJ whole genome shotgun (WGS) entry which is preliminary data.</text>
</comment>
<evidence type="ECO:0000313" key="10">
    <source>
        <dbReference type="EMBL" id="MCF2531282.1"/>
    </source>
</evidence>
<dbReference type="PANTHER" id="PTHR31806">
    <property type="entry name" value="PURINE-CYTOSINE PERMEASE FCY2-RELATED"/>
    <property type="match status" value="1"/>
</dbReference>
<dbReference type="CDD" id="cd11484">
    <property type="entry name" value="SLC-NCS1sbd_CobB-like"/>
    <property type="match status" value="1"/>
</dbReference>
<accession>A0AA41Q6U5</accession>
<dbReference type="InterPro" id="IPR026030">
    <property type="entry name" value="Pur-cyt_permease_Fcy2/21/22"/>
</dbReference>
<evidence type="ECO:0000256" key="7">
    <source>
        <dbReference type="PIRNR" id="PIRNR002744"/>
    </source>
</evidence>
<sequence length="544" mass="57805">MAVEQDSGGRIAMERRTIEVIPDAERHGTPRSQFTLWFGANMQITAIVDGALAVVFGADALWAIPALLIGNILGGIVMALHSAQGPRLGVPQMISSRAQFGVYGAVLPLLLVILMYLGFAATGSVLAGQAVAEMLHIDNTNVGILIFGALTAIVAVTGYRLIHIAGRIATVVGILGLGYLFIRLFTQYDVGAHVGNKGFEAATFLLAVGLGAGWQLTFGPYVADYSRYLPRETSDRATFWSTFGGSVIGSQIAMTLGALTAAVAGKAFLPDQVGFLGDLAGPAFLAFLIYLVIVVGKLTVNCLNAYGGFMSVLTIVTAFDGRSRISSAARAAYIVGFTAVSVVIAMAASDDFLNNFKNFVLMLLMVFTPWSAINLVDYYLISRERVDIPALYDPRGRYGRWNVTALTCYVVGVAVQIPFLATKMYTGALTKKLDGADISWLVGLAVTAVIYYAWARRTANPPAETIRPTDPTTPAPAPPPSPADGRPPITRQAPQHGPRPAPTAGRGPRHTPTADPGTAPYPHGWPGRRHTPTPPPHPTPHPTA</sequence>
<feature type="transmembrane region" description="Helical" evidence="9">
    <location>
        <begin position="433"/>
        <end position="454"/>
    </location>
</feature>
<keyword evidence="6 7" id="KW-0472">Membrane</keyword>
<dbReference type="EMBL" id="JAKFHA010000022">
    <property type="protein sequence ID" value="MCF2531282.1"/>
    <property type="molecule type" value="Genomic_DNA"/>
</dbReference>
<reference evidence="10" key="1">
    <citation type="submission" date="2022-01" db="EMBL/GenBank/DDBJ databases">
        <title>Genome-Based Taxonomic Classification of the Phylum Actinobacteria.</title>
        <authorList>
            <person name="Gao Y."/>
        </authorList>
    </citation>
    <scope>NUCLEOTIDE SEQUENCE</scope>
    <source>
        <strain evidence="10">KLBMP 8922</strain>
    </source>
</reference>
<feature type="transmembrane region" description="Helical" evidence="9">
    <location>
        <begin position="142"/>
        <end position="161"/>
    </location>
</feature>
<feature type="compositionally biased region" description="Pro residues" evidence="8">
    <location>
        <begin position="471"/>
        <end position="482"/>
    </location>
</feature>
<name>A0AA41Q6U5_9ACTN</name>
<organism evidence="10 11">
    <name type="scientific">Yinghuangia soli</name>
    <dbReference type="NCBI Taxonomy" id="2908204"/>
    <lineage>
        <taxon>Bacteria</taxon>
        <taxon>Bacillati</taxon>
        <taxon>Actinomycetota</taxon>
        <taxon>Actinomycetes</taxon>
        <taxon>Kitasatosporales</taxon>
        <taxon>Streptomycetaceae</taxon>
        <taxon>Yinghuangia</taxon>
    </lineage>
</organism>
<dbReference type="GO" id="GO:0022857">
    <property type="term" value="F:transmembrane transporter activity"/>
    <property type="evidence" value="ECO:0007669"/>
    <property type="project" value="InterPro"/>
</dbReference>
<evidence type="ECO:0000256" key="4">
    <source>
        <dbReference type="ARBA" id="ARBA00022692"/>
    </source>
</evidence>
<feature type="transmembrane region" description="Helical" evidence="9">
    <location>
        <begin position="62"/>
        <end position="80"/>
    </location>
</feature>
<keyword evidence="11" id="KW-1185">Reference proteome</keyword>
<dbReference type="InterPro" id="IPR001248">
    <property type="entry name" value="Pur-cyt_permease"/>
</dbReference>
<gene>
    <name evidence="10" type="ORF">LZ495_29245</name>
</gene>
<keyword evidence="3 7" id="KW-0813">Transport</keyword>
<proteinExistence type="inferred from homology"/>
<feature type="region of interest" description="Disordered" evidence="8">
    <location>
        <begin position="461"/>
        <end position="544"/>
    </location>
</feature>
<feature type="compositionally biased region" description="Pro residues" evidence="8">
    <location>
        <begin position="532"/>
        <end position="544"/>
    </location>
</feature>
<dbReference type="Gene3D" id="1.10.4160.10">
    <property type="entry name" value="Hydantoin permease"/>
    <property type="match status" value="1"/>
</dbReference>
<dbReference type="PIRSF" id="PIRSF002744">
    <property type="entry name" value="Pur-cyt_permease"/>
    <property type="match status" value="1"/>
</dbReference>
<evidence type="ECO:0000256" key="6">
    <source>
        <dbReference type="ARBA" id="ARBA00023136"/>
    </source>
</evidence>
<comment type="subcellular location">
    <subcellularLocation>
        <location evidence="1">Membrane</location>
        <topology evidence="1">Multi-pass membrane protein</topology>
    </subcellularLocation>
</comment>
<evidence type="ECO:0000256" key="3">
    <source>
        <dbReference type="ARBA" id="ARBA00022448"/>
    </source>
</evidence>
<protein>
    <submittedName>
        <fullName evidence="10">Cytosine permease</fullName>
    </submittedName>
</protein>
<dbReference type="RefSeq" id="WP_235055942.1">
    <property type="nucleotide sequence ID" value="NZ_JAKFHA010000022.1"/>
</dbReference>
<keyword evidence="5 9" id="KW-1133">Transmembrane helix</keyword>
<feature type="transmembrane region" description="Helical" evidence="9">
    <location>
        <begin position="168"/>
        <end position="186"/>
    </location>
</feature>
<evidence type="ECO:0000313" key="11">
    <source>
        <dbReference type="Proteomes" id="UP001165378"/>
    </source>
</evidence>
<feature type="transmembrane region" description="Helical" evidence="9">
    <location>
        <begin position="239"/>
        <end position="263"/>
    </location>
</feature>
<evidence type="ECO:0000256" key="9">
    <source>
        <dbReference type="SAM" id="Phobius"/>
    </source>
</evidence>
<dbReference type="GO" id="GO:0005886">
    <property type="term" value="C:plasma membrane"/>
    <property type="evidence" value="ECO:0007669"/>
    <property type="project" value="TreeGrafter"/>
</dbReference>